<dbReference type="GeneID" id="25321718"/>
<organism evidence="2 3">
    <name type="scientific">Rasamsonia emersonii (strain ATCC 16479 / CBS 393.64 / IMI 116815)</name>
    <dbReference type="NCBI Taxonomy" id="1408163"/>
    <lineage>
        <taxon>Eukaryota</taxon>
        <taxon>Fungi</taxon>
        <taxon>Dikarya</taxon>
        <taxon>Ascomycota</taxon>
        <taxon>Pezizomycotina</taxon>
        <taxon>Eurotiomycetes</taxon>
        <taxon>Eurotiomycetidae</taxon>
        <taxon>Eurotiales</taxon>
        <taxon>Trichocomaceae</taxon>
        <taxon>Rasamsonia</taxon>
    </lineage>
</organism>
<feature type="compositionally biased region" description="Basic residues" evidence="1">
    <location>
        <begin position="136"/>
        <end position="150"/>
    </location>
</feature>
<feature type="region of interest" description="Disordered" evidence="1">
    <location>
        <begin position="52"/>
        <end position="77"/>
    </location>
</feature>
<gene>
    <name evidence="2" type="ORF">T310_9788</name>
</gene>
<dbReference type="RefSeq" id="XP_013323220.1">
    <property type="nucleotide sequence ID" value="XM_013467766.1"/>
</dbReference>
<evidence type="ECO:0000313" key="3">
    <source>
        <dbReference type="Proteomes" id="UP000053958"/>
    </source>
</evidence>
<dbReference type="Proteomes" id="UP000053958">
    <property type="component" value="Unassembled WGS sequence"/>
</dbReference>
<dbReference type="EMBL" id="LASV01000750">
    <property type="protein sequence ID" value="KKA16608.1"/>
    <property type="molecule type" value="Genomic_DNA"/>
</dbReference>
<protein>
    <submittedName>
        <fullName evidence="2">Uncharacterized protein</fullName>
    </submittedName>
</protein>
<feature type="compositionally biased region" description="Low complexity" evidence="1">
    <location>
        <begin position="54"/>
        <end position="77"/>
    </location>
</feature>
<evidence type="ECO:0000256" key="1">
    <source>
        <dbReference type="SAM" id="MobiDB-lite"/>
    </source>
</evidence>
<accession>A0A0F4YG62</accession>
<dbReference type="AlphaFoldDB" id="A0A0F4YG62"/>
<dbReference type="OrthoDB" id="5324651at2759"/>
<proteinExistence type="predicted"/>
<feature type="non-terminal residue" evidence="2">
    <location>
        <position position="1"/>
    </location>
</feature>
<evidence type="ECO:0000313" key="2">
    <source>
        <dbReference type="EMBL" id="KKA16608.1"/>
    </source>
</evidence>
<sequence>IFTSCINIEIISFALPNSATAPLSAISPSSMISSTLSRPTISRSINQIRPTIHSPSKSCSSYTSSPSPMSSSAVLPPSRHINKPALADISREHNIDSICYVAKTLLEKQIFESTLRPRFLKPSMCHPLKAQEERPRKRRQREIKPTRYWR</sequence>
<reference evidence="2 3" key="1">
    <citation type="submission" date="2015-04" db="EMBL/GenBank/DDBJ databases">
        <authorList>
            <person name="Heijne W.H."/>
            <person name="Fedorova N.D."/>
            <person name="Nierman W.C."/>
            <person name="Vollebregt A.W."/>
            <person name="Zhao Z."/>
            <person name="Wu L."/>
            <person name="Kumar M."/>
            <person name="Stam H."/>
            <person name="van den Berg M.A."/>
            <person name="Pel H.J."/>
        </authorList>
    </citation>
    <scope>NUCLEOTIDE SEQUENCE [LARGE SCALE GENOMIC DNA]</scope>
    <source>
        <strain evidence="2 3">CBS 393.64</strain>
    </source>
</reference>
<name>A0A0F4YG62_RASE3</name>
<feature type="region of interest" description="Disordered" evidence="1">
    <location>
        <begin position="126"/>
        <end position="150"/>
    </location>
</feature>
<keyword evidence="3" id="KW-1185">Reference proteome</keyword>
<comment type="caution">
    <text evidence="2">The sequence shown here is derived from an EMBL/GenBank/DDBJ whole genome shotgun (WGS) entry which is preliminary data.</text>
</comment>